<name>A0A1T4VWH0_9BACT</name>
<keyword evidence="2" id="KW-1185">Reference proteome</keyword>
<evidence type="ECO:0000313" key="2">
    <source>
        <dbReference type="Proteomes" id="UP000189733"/>
    </source>
</evidence>
<protein>
    <submittedName>
        <fullName evidence="1">Uncharacterized protein</fullName>
    </submittedName>
</protein>
<reference evidence="1 2" key="1">
    <citation type="submission" date="2017-02" db="EMBL/GenBank/DDBJ databases">
        <authorList>
            <person name="Peterson S.W."/>
        </authorList>
    </citation>
    <scope>NUCLEOTIDE SEQUENCE [LARGE SCALE GENOMIC DNA]</scope>
    <source>
        <strain evidence="1 2">DSM 18034</strain>
    </source>
</reference>
<accession>A0A1T4VWH0</accession>
<dbReference type="AlphaFoldDB" id="A0A1T4VWH0"/>
<organism evidence="1 2">
    <name type="scientific">Desulfobaculum bizertense DSM 18034</name>
    <dbReference type="NCBI Taxonomy" id="1121442"/>
    <lineage>
        <taxon>Bacteria</taxon>
        <taxon>Pseudomonadati</taxon>
        <taxon>Thermodesulfobacteriota</taxon>
        <taxon>Desulfovibrionia</taxon>
        <taxon>Desulfovibrionales</taxon>
        <taxon>Desulfovibrionaceae</taxon>
        <taxon>Desulfobaculum</taxon>
    </lineage>
</organism>
<proteinExistence type="predicted"/>
<dbReference type="Proteomes" id="UP000189733">
    <property type="component" value="Unassembled WGS sequence"/>
</dbReference>
<dbReference type="RefSeq" id="WP_078684382.1">
    <property type="nucleotide sequence ID" value="NZ_FUYA01000003.1"/>
</dbReference>
<dbReference type="EMBL" id="FUYA01000003">
    <property type="protein sequence ID" value="SKA69249.1"/>
    <property type="molecule type" value="Genomic_DNA"/>
</dbReference>
<evidence type="ECO:0000313" key="1">
    <source>
        <dbReference type="EMBL" id="SKA69249.1"/>
    </source>
</evidence>
<gene>
    <name evidence="1" type="ORF">SAMN02745702_01081</name>
</gene>
<sequence>MPSGTHDRYGNDCSENTTKGMAMQMYSLPRSGKSELVITGEQLAKVDERELYGFKESWTDVSLYKTSFDHYVLSTSCTVTNCGHTALHSAVVFSSAQGLMDYLKVGCSEPASCLGVELLRQASLADGAFSCCGPGCPVQFRSSAACTQ</sequence>